<gene>
    <name evidence="1" type="ORF">SEPMUDRAFT_127670</name>
</gene>
<organism evidence="1 2">
    <name type="scientific">Sphaerulina musiva (strain SO2202)</name>
    <name type="common">Poplar stem canker fungus</name>
    <name type="synonym">Septoria musiva</name>
    <dbReference type="NCBI Taxonomy" id="692275"/>
    <lineage>
        <taxon>Eukaryota</taxon>
        <taxon>Fungi</taxon>
        <taxon>Dikarya</taxon>
        <taxon>Ascomycota</taxon>
        <taxon>Pezizomycotina</taxon>
        <taxon>Dothideomycetes</taxon>
        <taxon>Dothideomycetidae</taxon>
        <taxon>Mycosphaerellales</taxon>
        <taxon>Mycosphaerellaceae</taxon>
        <taxon>Sphaerulina</taxon>
    </lineage>
</organism>
<dbReference type="EMBL" id="KB456268">
    <property type="protein sequence ID" value="EMF09934.1"/>
    <property type="molecule type" value="Genomic_DNA"/>
</dbReference>
<accession>M3CZ47</accession>
<proteinExistence type="predicted"/>
<sequence length="69" mass="7781">MRAISKSRTEAALPISCQYSVIAQVAAKVVHARDVSSLKAVDMKGEVRREIDYVKDTATWFWVGIWGKR</sequence>
<dbReference type="AlphaFoldDB" id="M3CZ47"/>
<reference evidence="1 2" key="1">
    <citation type="journal article" date="2012" name="PLoS Pathog.">
        <title>Diverse lifestyles and strategies of plant pathogenesis encoded in the genomes of eighteen Dothideomycetes fungi.</title>
        <authorList>
            <person name="Ohm R.A."/>
            <person name="Feau N."/>
            <person name="Henrissat B."/>
            <person name="Schoch C.L."/>
            <person name="Horwitz B.A."/>
            <person name="Barry K.W."/>
            <person name="Condon B.J."/>
            <person name="Copeland A.C."/>
            <person name="Dhillon B."/>
            <person name="Glaser F."/>
            <person name="Hesse C.N."/>
            <person name="Kosti I."/>
            <person name="LaButti K."/>
            <person name="Lindquist E.A."/>
            <person name="Lucas S."/>
            <person name="Salamov A.A."/>
            <person name="Bradshaw R.E."/>
            <person name="Ciuffetti L."/>
            <person name="Hamelin R.C."/>
            <person name="Kema G.H.J."/>
            <person name="Lawrence C."/>
            <person name="Scott J.A."/>
            <person name="Spatafora J.W."/>
            <person name="Turgeon B.G."/>
            <person name="de Wit P.J.G.M."/>
            <person name="Zhong S."/>
            <person name="Goodwin S.B."/>
            <person name="Grigoriev I.V."/>
        </authorList>
    </citation>
    <scope>NUCLEOTIDE SEQUENCE [LARGE SCALE GENOMIC DNA]</scope>
    <source>
        <strain evidence="1 2">SO2202</strain>
    </source>
</reference>
<dbReference type="RefSeq" id="XP_016758055.1">
    <property type="nucleotide sequence ID" value="XM_016902166.1"/>
</dbReference>
<evidence type="ECO:0000313" key="1">
    <source>
        <dbReference type="EMBL" id="EMF09934.1"/>
    </source>
</evidence>
<evidence type="ECO:0000313" key="2">
    <source>
        <dbReference type="Proteomes" id="UP000016931"/>
    </source>
</evidence>
<name>M3CZ47_SPHMS</name>
<keyword evidence="2" id="KW-1185">Reference proteome</keyword>
<dbReference type="Proteomes" id="UP000016931">
    <property type="component" value="Unassembled WGS sequence"/>
</dbReference>
<dbReference type="HOGENOM" id="CLU_2777548_0_0_1"/>
<protein>
    <submittedName>
        <fullName evidence="1">Uncharacterized protein</fullName>
    </submittedName>
</protein>
<dbReference type="GeneID" id="27899303"/>